<evidence type="ECO:0000259" key="1">
    <source>
        <dbReference type="Pfam" id="PF23343"/>
    </source>
</evidence>
<name>A0A8S5Q2C6_9CAUD</name>
<evidence type="ECO:0000313" key="2">
    <source>
        <dbReference type="EMBL" id="DAE12821.1"/>
    </source>
</evidence>
<accession>A0A8S5Q2C6</accession>
<protein>
    <submittedName>
        <fullName evidence="2">Replication gene A protein</fullName>
    </submittedName>
</protein>
<dbReference type="InterPro" id="IPR056906">
    <property type="entry name" value="ORF2/G2P_dom"/>
</dbReference>
<dbReference type="EMBL" id="BK015557">
    <property type="protein sequence ID" value="DAE12821.1"/>
    <property type="molecule type" value="Genomic_DNA"/>
</dbReference>
<sequence length="245" mass="28903">MYYYKKTIRCGYLTEIEYIKSLKPRNKKNVARGKNICKTKEQQQKANKIRAIKNTQRLICCNFSAGDYFVRFSAPTETFTESEFRKEVNKFINRTKYHAKKNGLEVKYIGFIECGVRGKNWHLHIILSAEIVKIAREQWKWKNGINLQPLYEDGQFFKLAEYIRKDIQGSKRLMTSRNLTKPEIKVVKCGKRRFAKLEKGEIVDVPQKGYTLVSDYCPLDDSWACSYSFTFFNSSIFYEKGRLKQ</sequence>
<feature type="domain" description="Replication-associated protein ORF2/G2P" evidence="1">
    <location>
        <begin position="83"/>
        <end position="165"/>
    </location>
</feature>
<proteinExistence type="predicted"/>
<reference evidence="2" key="1">
    <citation type="journal article" date="2021" name="Proc. Natl. Acad. Sci. U.S.A.">
        <title>A Catalog of Tens of Thousands of Viruses from Human Metagenomes Reveals Hidden Associations with Chronic Diseases.</title>
        <authorList>
            <person name="Tisza M.J."/>
            <person name="Buck C.B."/>
        </authorList>
    </citation>
    <scope>NUCLEOTIDE SEQUENCE</scope>
    <source>
        <strain evidence="2">CtOrJ23</strain>
    </source>
</reference>
<organism evidence="2">
    <name type="scientific">Siphoviridae sp. ctOrJ23</name>
    <dbReference type="NCBI Taxonomy" id="2825481"/>
    <lineage>
        <taxon>Viruses</taxon>
        <taxon>Duplodnaviria</taxon>
        <taxon>Heunggongvirae</taxon>
        <taxon>Uroviricota</taxon>
        <taxon>Caudoviricetes</taxon>
    </lineage>
</organism>
<dbReference type="Pfam" id="PF23343">
    <property type="entry name" value="REP_ORF2-G2P"/>
    <property type="match status" value="1"/>
</dbReference>